<evidence type="ECO:0000313" key="2">
    <source>
        <dbReference type="Proteomes" id="UP000198853"/>
    </source>
</evidence>
<name>A0A1G8JC44_9BACI</name>
<dbReference type="Proteomes" id="UP000198853">
    <property type="component" value="Unassembled WGS sequence"/>
</dbReference>
<proteinExistence type="predicted"/>
<reference evidence="1 2" key="1">
    <citation type="submission" date="2016-10" db="EMBL/GenBank/DDBJ databases">
        <authorList>
            <person name="de Groot N.N."/>
        </authorList>
    </citation>
    <scope>NUCLEOTIDE SEQUENCE [LARGE SCALE GENOMIC DNA]</scope>
    <source>
        <strain evidence="1 2">DSM 21771</strain>
    </source>
</reference>
<organism evidence="1 2">
    <name type="scientific">Natribacillus halophilus</name>
    <dbReference type="NCBI Taxonomy" id="549003"/>
    <lineage>
        <taxon>Bacteria</taxon>
        <taxon>Bacillati</taxon>
        <taxon>Bacillota</taxon>
        <taxon>Bacilli</taxon>
        <taxon>Bacillales</taxon>
        <taxon>Bacillaceae</taxon>
        <taxon>Natribacillus</taxon>
    </lineage>
</organism>
<keyword evidence="2" id="KW-1185">Reference proteome</keyword>
<accession>A0A1G8JC44</accession>
<evidence type="ECO:0000313" key="1">
    <source>
        <dbReference type="EMBL" id="SDI28844.1"/>
    </source>
</evidence>
<sequence>MLDLFVLGQSGGQAFSPSLDDGALTWDRESG</sequence>
<dbReference type="EMBL" id="FNEN01000001">
    <property type="protein sequence ID" value="SDI28844.1"/>
    <property type="molecule type" value="Genomic_DNA"/>
</dbReference>
<protein>
    <submittedName>
        <fullName evidence="1">Uncharacterized protein</fullName>
    </submittedName>
</protein>
<gene>
    <name evidence="1" type="ORF">SAMN04488123_101157</name>
</gene>
<dbReference type="AlphaFoldDB" id="A0A1G8JC44"/>